<dbReference type="EMBL" id="LASV01000760">
    <property type="protein sequence ID" value="KKA16493.1"/>
    <property type="molecule type" value="Genomic_DNA"/>
</dbReference>
<evidence type="ECO:0000313" key="2">
    <source>
        <dbReference type="Proteomes" id="UP000053958"/>
    </source>
</evidence>
<reference evidence="1 2" key="1">
    <citation type="submission" date="2015-04" db="EMBL/GenBank/DDBJ databases">
        <authorList>
            <person name="Heijne W.H."/>
            <person name="Fedorova N.D."/>
            <person name="Nierman W.C."/>
            <person name="Vollebregt A.W."/>
            <person name="Zhao Z."/>
            <person name="Wu L."/>
            <person name="Kumar M."/>
            <person name="Stam H."/>
            <person name="van den Berg M.A."/>
            <person name="Pel H.J."/>
        </authorList>
    </citation>
    <scope>NUCLEOTIDE SEQUENCE [LARGE SCALE GENOMIC DNA]</scope>
    <source>
        <strain evidence="1 2">CBS 393.64</strain>
    </source>
</reference>
<gene>
    <name evidence="1" type="ORF">T310_9909</name>
</gene>
<protein>
    <submittedName>
        <fullName evidence="1">Uncharacterized protein</fullName>
    </submittedName>
</protein>
<name>A0A0F4YFU4_RASE3</name>
<accession>A0A0F4YFU4</accession>
<sequence>MGDCNYCSKCSWMGLTSPDDSCARKSPILLRAKPILLTQLRSRLLIGLFVVYHMTPVDTARVPFSSFLPSPANPFYELLVSRQQGFGPSH</sequence>
<dbReference type="RefSeq" id="XP_013323105.1">
    <property type="nucleotide sequence ID" value="XM_013467651.1"/>
</dbReference>
<proteinExistence type="predicted"/>
<dbReference type="Proteomes" id="UP000053958">
    <property type="component" value="Unassembled WGS sequence"/>
</dbReference>
<organism evidence="1 2">
    <name type="scientific">Rasamsonia emersonii (strain ATCC 16479 / CBS 393.64 / IMI 116815)</name>
    <dbReference type="NCBI Taxonomy" id="1408163"/>
    <lineage>
        <taxon>Eukaryota</taxon>
        <taxon>Fungi</taxon>
        <taxon>Dikarya</taxon>
        <taxon>Ascomycota</taxon>
        <taxon>Pezizomycotina</taxon>
        <taxon>Eurotiomycetes</taxon>
        <taxon>Eurotiomycetidae</taxon>
        <taxon>Eurotiales</taxon>
        <taxon>Trichocomaceae</taxon>
        <taxon>Rasamsonia</taxon>
    </lineage>
</organism>
<dbReference type="AlphaFoldDB" id="A0A0F4YFU4"/>
<keyword evidence="2" id="KW-1185">Reference proteome</keyword>
<dbReference type="GeneID" id="25321825"/>
<comment type="caution">
    <text evidence="1">The sequence shown here is derived from an EMBL/GenBank/DDBJ whole genome shotgun (WGS) entry which is preliminary data.</text>
</comment>
<evidence type="ECO:0000313" key="1">
    <source>
        <dbReference type="EMBL" id="KKA16493.1"/>
    </source>
</evidence>